<feature type="compositionally biased region" description="Low complexity" evidence="26">
    <location>
        <begin position="1750"/>
        <end position="1760"/>
    </location>
</feature>
<keyword evidence="13" id="KW-0509">mRNA transport</keyword>
<keyword evidence="17 25" id="KW-0175">Coiled coil</keyword>
<keyword evidence="31" id="KW-1185">Reference proteome</keyword>
<evidence type="ECO:0000256" key="15">
    <source>
        <dbReference type="ARBA" id="ARBA00022927"/>
    </source>
</evidence>
<feature type="compositionally biased region" description="Pro residues" evidence="26">
    <location>
        <begin position="1886"/>
        <end position="1901"/>
    </location>
</feature>
<comment type="subcellular location">
    <subcellularLocation>
        <location evidence="5">Chromosome</location>
        <location evidence="5">Centromere</location>
        <location evidence="5">Kinetochore</location>
    </subcellularLocation>
    <subcellularLocation>
        <location evidence="1">Cytoplasm</location>
        <location evidence="1">Cytoskeleton</location>
        <location evidence="1">Spindle</location>
    </subcellularLocation>
    <subcellularLocation>
        <location evidence="2">Nucleus membrane</location>
        <topology evidence="2">Peripheral membrane protein</topology>
        <orientation evidence="2">Cytoplasmic side</orientation>
    </subcellularLocation>
    <subcellularLocation>
        <location evidence="4">Nucleus membrane</location>
        <topology evidence="4">Peripheral membrane protein</topology>
        <orientation evidence="4">Nucleoplasmic side</orientation>
    </subcellularLocation>
    <subcellularLocation>
        <location evidence="3">Nucleus</location>
        <location evidence="3">Nuclear pore complex</location>
    </subcellularLocation>
</comment>
<dbReference type="Proteomes" id="UP000472270">
    <property type="component" value="Unassembled WGS sequence"/>
</dbReference>
<evidence type="ECO:0000256" key="12">
    <source>
        <dbReference type="ARBA" id="ARBA00022776"/>
    </source>
</evidence>
<dbReference type="InterPro" id="IPR057577">
    <property type="entry name" value="Nucleoprot-TPR/MLP1_dom"/>
</dbReference>
<evidence type="ECO:0000256" key="13">
    <source>
        <dbReference type="ARBA" id="ARBA00022816"/>
    </source>
</evidence>
<reference evidence="30" key="1">
    <citation type="submission" date="2025-08" db="UniProtKB">
        <authorList>
            <consortium name="Ensembl"/>
        </authorList>
    </citation>
    <scope>IDENTIFICATION</scope>
</reference>
<dbReference type="GO" id="GO:0051301">
    <property type="term" value="P:cell division"/>
    <property type="evidence" value="ECO:0007669"/>
    <property type="project" value="UniProtKB-KW"/>
</dbReference>
<dbReference type="InterPro" id="IPR057974">
    <property type="entry name" value="NUA/TPR/MLP1-2-like_dom"/>
</dbReference>
<keyword evidence="8" id="KW-0813">Transport</keyword>
<feature type="region of interest" description="Disordered" evidence="26">
    <location>
        <begin position="1462"/>
        <end position="1496"/>
    </location>
</feature>
<keyword evidence="23" id="KW-0137">Centromere</keyword>
<dbReference type="GO" id="GO:0006406">
    <property type="term" value="P:mRNA export from nucleus"/>
    <property type="evidence" value="ECO:0007669"/>
    <property type="project" value="TreeGrafter"/>
</dbReference>
<keyword evidence="22" id="KW-0131">Cell cycle</keyword>
<feature type="coiled-coil region" evidence="25">
    <location>
        <begin position="1200"/>
        <end position="1393"/>
    </location>
</feature>
<feature type="region of interest" description="Disordered" evidence="26">
    <location>
        <begin position="2056"/>
        <end position="2092"/>
    </location>
</feature>
<feature type="compositionally biased region" description="Low complexity" evidence="26">
    <location>
        <begin position="1987"/>
        <end position="1999"/>
    </location>
</feature>
<feature type="compositionally biased region" description="Polar residues" evidence="26">
    <location>
        <begin position="1934"/>
        <end position="1944"/>
    </location>
</feature>
<dbReference type="Pfam" id="PF25785">
    <property type="entry name" value="TPR"/>
    <property type="match status" value="1"/>
</dbReference>
<evidence type="ECO:0000256" key="25">
    <source>
        <dbReference type="SAM" id="Coils"/>
    </source>
</evidence>
<evidence type="ECO:0000256" key="14">
    <source>
        <dbReference type="ARBA" id="ARBA00022838"/>
    </source>
</evidence>
<evidence type="ECO:0000256" key="4">
    <source>
        <dbReference type="ARBA" id="ARBA00004620"/>
    </source>
</evidence>
<dbReference type="PANTHER" id="PTHR18898">
    <property type="entry name" value="NUCLEOPROTEIN TPR-RELATED"/>
    <property type="match status" value="1"/>
</dbReference>
<feature type="compositionally biased region" description="Acidic residues" evidence="26">
    <location>
        <begin position="1842"/>
        <end position="1861"/>
    </location>
</feature>
<evidence type="ECO:0000313" key="30">
    <source>
        <dbReference type="Ensembl" id="ENSSRHP00000037541.1"/>
    </source>
</evidence>
<evidence type="ECO:0000256" key="5">
    <source>
        <dbReference type="ARBA" id="ARBA00004629"/>
    </source>
</evidence>
<accession>A0A673I9T9</accession>
<feature type="compositionally biased region" description="Basic and acidic residues" evidence="26">
    <location>
        <begin position="1466"/>
        <end position="1491"/>
    </location>
</feature>
<feature type="domain" description="Nucleoprotein TPR/MLP1-2" evidence="27">
    <location>
        <begin position="1017"/>
        <end position="1144"/>
    </location>
</feature>
<evidence type="ECO:0000256" key="10">
    <source>
        <dbReference type="ARBA" id="ARBA00022490"/>
    </source>
</evidence>
<keyword evidence="9" id="KW-0158">Chromosome</keyword>
<evidence type="ECO:0000259" key="29">
    <source>
        <dbReference type="Pfam" id="PF25785"/>
    </source>
</evidence>
<feature type="compositionally biased region" description="Polar residues" evidence="26">
    <location>
        <begin position="1865"/>
        <end position="1884"/>
    </location>
</feature>
<evidence type="ECO:0000256" key="11">
    <source>
        <dbReference type="ARBA" id="ARBA00022618"/>
    </source>
</evidence>
<feature type="compositionally biased region" description="Basic and acidic residues" evidence="26">
    <location>
        <begin position="1592"/>
        <end position="1605"/>
    </location>
</feature>
<name>A0A673I9T9_9TELE</name>
<keyword evidence="14" id="KW-0995">Kinetochore</keyword>
<protein>
    <recommendedName>
        <fullName evidence="7">Nucleoprotein TPR</fullName>
    </recommendedName>
    <alternativeName>
        <fullName evidence="24">NPC-associated intranuclear protein</fullName>
    </alternativeName>
</protein>
<feature type="compositionally biased region" description="Acidic residues" evidence="26">
    <location>
        <begin position="1805"/>
        <end position="1832"/>
    </location>
</feature>
<feature type="region of interest" description="Disordered" evidence="26">
    <location>
        <begin position="1592"/>
        <end position="1622"/>
    </location>
</feature>
<dbReference type="GO" id="GO:0034399">
    <property type="term" value="C:nuclear periphery"/>
    <property type="evidence" value="ECO:0007669"/>
    <property type="project" value="UniProtKB-ARBA"/>
</dbReference>
<evidence type="ECO:0000256" key="24">
    <source>
        <dbReference type="ARBA" id="ARBA00077074"/>
    </source>
</evidence>
<evidence type="ECO:0000256" key="21">
    <source>
        <dbReference type="ARBA" id="ARBA00023242"/>
    </source>
</evidence>
<dbReference type="GO" id="GO:0006606">
    <property type="term" value="P:protein import into nucleus"/>
    <property type="evidence" value="ECO:0007669"/>
    <property type="project" value="InterPro"/>
</dbReference>
<dbReference type="GO" id="GO:0005819">
    <property type="term" value="C:spindle"/>
    <property type="evidence" value="ECO:0007669"/>
    <property type="project" value="UniProtKB-SubCell"/>
</dbReference>
<sequence length="2092" mass="237127">MAAVLQQILERSEISKLPKTVLTKLEKYISEQQREVDCLKAQQEQYRVDNEQQYFDIEKKFAESQAQFVSQTQEHQILKEEYCKLGKDNELSKAKDELEAEKRELVRTLERRSQEMEQQSEDLKRLNDRLVEVSSEKMQLQLKLDESEATEVSIKYKEKRMEQEKDLLQNQVTWLKTELKAKSEELLSLSRQKGSEILELQCNLNNKEDEIAHLQDQVTSMKASNEKLQRQAEEMITKMREAKQQQASLEEKFSNELSANIKLSNLYKGAAADAEAKSEELSRAVDELHKLLKEAGEAHKALEVKMAELESCKDKEIAELKEKISSQEKELDNANELLSDAKHRGTASILSEEQVTTMSPTAAAIAKIIKPGMKLTEIYTAYVETQEQLQREKLENKRLHKYLDDIVQEMEAKAPILKRQREEYERMQKSVSSLSAKLEQAVTEVHRLQKEADESNKRASVLERDNQRFEVQLADMSQQVRVLLIELEEARGNHVMREEDEVCSADVSSTSEVISQHLVTFRTVEELQQQNQRLLVALRDLSEEKDERREVEKYLEELQRELEQLKEKRAQDLQKVDAVARQRDMFRMLLTQATGVTFPQGAGNEELMLTSTPRRSPAVTPTAGTPTGLVATVIESTESVEAKAALKQLQEVFVGYKKEKTESGKALTEQSEKLQDQVTELRSENTKISTQLEFTSKRYEMLQDNVEGYRKEIASLNEKSQKQAAAIQQSEQTIHTLNQDLRAAAEKLSIAESEAENLRKERDMLKMVEIRLTQEKESFQAQQLGQNMLLTNLKSIQATLERSETETRQRLTAQIEKQEREIAQLQKRLENEVEQKHLLARNQDMQLMDVKKQLETQTSQYHRTREQLSAAQLELNNLKLQMSSKESRLLSPTIHTGERLLMIKPSWYHSGIEALRAQLKQAESKVEELAERLKNTTASMEQYKAMSLSLEESLDKEKQVTEQVRSSVQTQVEAAQEQYKQLEQKLLEADKEKQSMLEEKSKAVAAVEQELNELKKSLSSLQAEHQSVLERAAVAAAQEQQAILDSQEQAKMAAEAQDKYEREMLLHAADVEALQATKAQALQAAHLRQQLEEKVQRTSAQLLEARVSWEEQEKILKEEQSKLESRCEDLQRQNTLLHEQIQTLSGQMASQLQRATSESPLNVSLTEEGKSQEQLLEILRFVRREKEIAESRFEVVQGESLRHRLRVEHLERELKDVQERLNAEREKMQVTAKTLAQHDELMKKTETMNVLMETNKMLREEKKKLEQELQDTQAKVRKLESDILPMQESNAELSEKSGMLQAEKKLLEEDIKRWKARTQHLVSQQKDTDPEEYKRLHSEREAHLKRIQQLVEETSRLKAEASSGSLTMMQSQVQNLRENLGKVMVERDSLKKDQEAKNLDIQEKLKTITQVKKIGRRYKTQYEELKVEYDKLVAAAASAPAQDQEAQQASAQEIQALKESLNQSENRTRELEGHLENLNRTVGERETEARNAQEQASRLQAELTRLRQELQEKSSQEERLKQQLTEKEERTKKAIVMAKQKISQLSVVKGQLQKENEELKQQKEELEVRVSALKSQYEGRLSRQERELRDLREQQERHGEQRDEPPEQGSSKVTPHRHAIDNRTRGRFTFTYTVNYASTSEPPTANIKPTPLAATPSKPPAIPGNKSTPRASIKPMITPAPVPTPTPTATVMPTTQVESQEPMQSSEGPLEHVTVYGSASGSVRSTSPNVQTTLAQPLLTIQQQSQATAFIQPTQQQTQPPAEPSNQEPLAAVMLPNSQLDRPLSTSTGIWSATASTSSASAGNIDEEEEEEEEDDDDDEDGGIGEEGEESNEGSGSRDGNEAYEGDDTEGPEDPGTETEESLGATDSTQRMADSQSSPVTSSAPRPHPQSPRRPQHPLPPRLNILAPPAQELGPPAQVQRLPVRWPSVGRGLQLSSGMASSQHFYEDDDRMVPSTRTLPPPRSDGYAEAIHSPQVAGVSRFRFGPSDDLSQTSSSHSDLGQLPSQGSLGMYESSVFLGAYEEESGGRSVPTTPLQIAAPVTILSETVASEAIEHASQSVPMVSTSTPGLSAPAGPSGVEERDDMFMDAGDR</sequence>
<evidence type="ECO:0000313" key="31">
    <source>
        <dbReference type="Proteomes" id="UP000472270"/>
    </source>
</evidence>
<proteinExistence type="inferred from homology"/>
<evidence type="ECO:0000256" key="6">
    <source>
        <dbReference type="ARBA" id="ARBA00005274"/>
    </source>
</evidence>
<dbReference type="GO" id="GO:0031965">
    <property type="term" value="C:nuclear membrane"/>
    <property type="evidence" value="ECO:0007669"/>
    <property type="project" value="UniProtKB-SubCell"/>
</dbReference>
<feature type="coiled-coil region" evidence="25">
    <location>
        <begin position="524"/>
        <end position="582"/>
    </location>
</feature>
<evidence type="ECO:0000256" key="16">
    <source>
        <dbReference type="ARBA" id="ARBA00023010"/>
    </source>
</evidence>
<feature type="domain" description="NUA/TPR/MLP1-2-like" evidence="29">
    <location>
        <begin position="451"/>
        <end position="548"/>
    </location>
</feature>
<keyword evidence="20" id="KW-0206">Cytoskeleton</keyword>
<dbReference type="Pfam" id="PF25481">
    <property type="entry name" value="Nucleoprot-TPR"/>
    <property type="match status" value="1"/>
</dbReference>
<evidence type="ECO:0000256" key="22">
    <source>
        <dbReference type="ARBA" id="ARBA00023306"/>
    </source>
</evidence>
<dbReference type="Pfam" id="PF07926">
    <property type="entry name" value="TPR_MLP1_2"/>
    <property type="match status" value="1"/>
</dbReference>
<feature type="compositionally biased region" description="Polar residues" evidence="26">
    <location>
        <begin position="2056"/>
        <end position="2069"/>
    </location>
</feature>
<dbReference type="FunFam" id="1.10.287.1490:FF:000004">
    <property type="entry name" value="nucleoprotein TPR isoform X2"/>
    <property type="match status" value="1"/>
</dbReference>
<evidence type="ECO:0000256" key="9">
    <source>
        <dbReference type="ARBA" id="ARBA00022454"/>
    </source>
</evidence>
<feature type="coiled-coil region" evidence="25">
    <location>
        <begin position="22"/>
        <end position="49"/>
    </location>
</feature>
<keyword evidence="12" id="KW-0498">Mitosis</keyword>
<evidence type="ECO:0000256" key="20">
    <source>
        <dbReference type="ARBA" id="ARBA00023212"/>
    </source>
</evidence>
<feature type="region of interest" description="Disordered" evidence="26">
    <location>
        <begin position="1750"/>
        <end position="2007"/>
    </location>
</feature>
<gene>
    <name evidence="30" type="primary">tprb</name>
</gene>
<keyword evidence="21" id="KW-0539">Nucleus</keyword>
<dbReference type="InterPro" id="IPR012929">
    <property type="entry name" value="Nucleoprot-TPR/MLP1-2_dom"/>
</dbReference>
<evidence type="ECO:0000256" key="1">
    <source>
        <dbReference type="ARBA" id="ARBA00004186"/>
    </source>
</evidence>
<evidence type="ECO:0000256" key="18">
    <source>
        <dbReference type="ARBA" id="ARBA00023132"/>
    </source>
</evidence>
<keyword evidence="15" id="KW-0653">Protein transport</keyword>
<evidence type="ECO:0000256" key="7">
    <source>
        <dbReference type="ARBA" id="ARBA00019789"/>
    </source>
</evidence>
<evidence type="ECO:0000259" key="28">
    <source>
        <dbReference type="Pfam" id="PF25481"/>
    </source>
</evidence>
<keyword evidence="11" id="KW-0132">Cell division</keyword>
<dbReference type="GO" id="GO:1901673">
    <property type="term" value="P:regulation of mitotic spindle assembly"/>
    <property type="evidence" value="ECO:0007669"/>
    <property type="project" value="TreeGrafter"/>
</dbReference>
<feature type="coiled-coil region" evidence="25">
    <location>
        <begin position="912"/>
        <end position="1147"/>
    </location>
</feature>
<keyword evidence="18" id="KW-0906">Nuclear pore complex</keyword>
<evidence type="ECO:0000256" key="2">
    <source>
        <dbReference type="ARBA" id="ARBA00004335"/>
    </source>
</evidence>
<keyword evidence="16" id="KW-0811">Translocation</keyword>
<evidence type="ECO:0000256" key="3">
    <source>
        <dbReference type="ARBA" id="ARBA00004567"/>
    </source>
</evidence>
<feature type="coiled-coil region" evidence="25">
    <location>
        <begin position="84"/>
        <end position="344"/>
    </location>
</feature>
<evidence type="ECO:0000256" key="26">
    <source>
        <dbReference type="SAM" id="MobiDB-lite"/>
    </source>
</evidence>
<organism evidence="30 31">
    <name type="scientific">Sinocyclocheilus rhinocerous</name>
    <dbReference type="NCBI Taxonomy" id="307959"/>
    <lineage>
        <taxon>Eukaryota</taxon>
        <taxon>Metazoa</taxon>
        <taxon>Chordata</taxon>
        <taxon>Craniata</taxon>
        <taxon>Vertebrata</taxon>
        <taxon>Euteleostomi</taxon>
        <taxon>Actinopterygii</taxon>
        <taxon>Neopterygii</taxon>
        <taxon>Teleostei</taxon>
        <taxon>Ostariophysi</taxon>
        <taxon>Cypriniformes</taxon>
        <taxon>Cyprinidae</taxon>
        <taxon>Cyprininae</taxon>
        <taxon>Sinocyclocheilus</taxon>
    </lineage>
</organism>
<reference evidence="30" key="2">
    <citation type="submission" date="2025-09" db="UniProtKB">
        <authorList>
            <consortium name="Ensembl"/>
        </authorList>
    </citation>
    <scope>IDENTIFICATION</scope>
</reference>
<feature type="compositionally biased region" description="Low complexity" evidence="26">
    <location>
        <begin position="1785"/>
        <end position="1804"/>
    </location>
</feature>
<feature type="coiled-coil region" evidence="25">
    <location>
        <begin position="801"/>
        <end position="888"/>
    </location>
</feature>
<evidence type="ECO:0000256" key="23">
    <source>
        <dbReference type="ARBA" id="ARBA00023328"/>
    </source>
</evidence>
<evidence type="ECO:0000256" key="19">
    <source>
        <dbReference type="ARBA" id="ARBA00023136"/>
    </source>
</evidence>
<feature type="coiled-coil region" evidence="25">
    <location>
        <begin position="407"/>
        <end position="493"/>
    </location>
</feature>
<feature type="coiled-coil region" evidence="25">
    <location>
        <begin position="664"/>
        <end position="768"/>
    </location>
</feature>
<dbReference type="PANTHER" id="PTHR18898:SF4">
    <property type="entry name" value="NUCLEOPROTEIN TPR"/>
    <property type="match status" value="1"/>
</dbReference>
<comment type="similarity">
    <text evidence="6">Belongs to the TPR family.</text>
</comment>
<dbReference type="GO" id="GO:0000776">
    <property type="term" value="C:kinetochore"/>
    <property type="evidence" value="ECO:0007669"/>
    <property type="project" value="UniProtKB-KW"/>
</dbReference>
<evidence type="ECO:0000256" key="17">
    <source>
        <dbReference type="ARBA" id="ARBA00023054"/>
    </source>
</evidence>
<dbReference type="GO" id="GO:0005643">
    <property type="term" value="C:nuclear pore"/>
    <property type="evidence" value="ECO:0007669"/>
    <property type="project" value="UniProtKB-SubCell"/>
</dbReference>
<keyword evidence="10" id="KW-0963">Cytoplasm</keyword>
<dbReference type="GO" id="GO:0017056">
    <property type="term" value="F:structural constituent of nuclear pore"/>
    <property type="evidence" value="ECO:0007669"/>
    <property type="project" value="TreeGrafter"/>
</dbReference>
<keyword evidence="19" id="KW-0472">Membrane</keyword>
<feature type="region of interest" description="Disordered" evidence="26">
    <location>
        <begin position="1640"/>
        <end position="1687"/>
    </location>
</feature>
<evidence type="ECO:0000259" key="27">
    <source>
        <dbReference type="Pfam" id="PF07926"/>
    </source>
</evidence>
<dbReference type="Ensembl" id="ENSSRHT00000038623.1">
    <property type="protein sequence ID" value="ENSSRHP00000037541.1"/>
    <property type="gene ID" value="ENSSRHG00000019062.1"/>
</dbReference>
<evidence type="ECO:0000256" key="8">
    <source>
        <dbReference type="ARBA" id="ARBA00022448"/>
    </source>
</evidence>
<feature type="domain" description="Nucleoprotein TPR/MPL1" evidence="28">
    <location>
        <begin position="150"/>
        <end position="228"/>
    </location>
</feature>